<dbReference type="Gene3D" id="3.40.50.1240">
    <property type="entry name" value="Phosphoglycerate mutase-like"/>
    <property type="match status" value="1"/>
</dbReference>
<dbReference type="PANTHER" id="PTHR11567">
    <property type="entry name" value="ACID PHOSPHATASE-RELATED"/>
    <property type="match status" value="1"/>
</dbReference>
<proteinExistence type="inferred from homology"/>
<keyword evidence="2" id="KW-0378">Hydrolase</keyword>
<name>A0A1V9YC29_ACHHY</name>
<dbReference type="GO" id="GO:0016791">
    <property type="term" value="F:phosphatase activity"/>
    <property type="evidence" value="ECO:0007669"/>
    <property type="project" value="TreeGrafter"/>
</dbReference>
<dbReference type="InterPro" id="IPR050645">
    <property type="entry name" value="Histidine_acid_phosphatase"/>
</dbReference>
<dbReference type="AlphaFoldDB" id="A0A1V9YC29"/>
<dbReference type="InterPro" id="IPR000560">
    <property type="entry name" value="His_Pase_clade-2"/>
</dbReference>
<dbReference type="OrthoDB" id="10257284at2759"/>
<comment type="similarity">
    <text evidence="1">Belongs to the histidine acid phosphatase family.</text>
</comment>
<dbReference type="InterPro" id="IPR029033">
    <property type="entry name" value="His_PPase_superfam"/>
</dbReference>
<sequence>MPSTDLELRHVVVAFRHGDRSPILPKLGKAIDMDAAERDFWGARLATPEQIAVLDATAKRAGLRKNEPAPTLAPLIGGAWPNGFLTARGVEQMISKGRDLRVRYGSFLQTPSVDDVYVRSTNVVRTIQSGQSVLHGMFPEFVKAVGETPDVEIHLHPTCPLSLGHHMDYHHLSTILKARRHESPVQDIDALEAQVHALVGLDEGEDVQWSFLREILVCRVAHDFPFPPGMSLDVVQQSILHNAWEWHARLSDKAFLAKAFGRGVHEAFGYLSAATQGASEHKLTILSAHDDTLCGLIYAFQLHRPGARFLTPEYGSVLTFELYQSASSGAWFLKANFDGADVYFQGHDDTLCPFAHVQALVQTFPSQ</sequence>
<dbReference type="SUPFAM" id="SSF53254">
    <property type="entry name" value="Phosphoglycerate mutase-like"/>
    <property type="match status" value="1"/>
</dbReference>
<dbReference type="Pfam" id="PF00328">
    <property type="entry name" value="His_Phos_2"/>
    <property type="match status" value="1"/>
</dbReference>
<keyword evidence="4" id="KW-1185">Reference proteome</keyword>
<reference evidence="3 4" key="1">
    <citation type="journal article" date="2014" name="Genome Biol. Evol.">
        <title>The secreted proteins of Achlya hypogyna and Thraustotheca clavata identify the ancestral oomycete secretome and reveal gene acquisitions by horizontal gene transfer.</title>
        <authorList>
            <person name="Misner I."/>
            <person name="Blouin N."/>
            <person name="Leonard G."/>
            <person name="Richards T.A."/>
            <person name="Lane C.E."/>
        </authorList>
    </citation>
    <scope>NUCLEOTIDE SEQUENCE [LARGE SCALE GENOMIC DNA]</scope>
    <source>
        <strain evidence="3 4">ATCC 48635</strain>
    </source>
</reference>
<protein>
    <submittedName>
        <fullName evidence="3">Histidine acid phosphatase</fullName>
    </submittedName>
</protein>
<evidence type="ECO:0000256" key="2">
    <source>
        <dbReference type="ARBA" id="ARBA00022801"/>
    </source>
</evidence>
<dbReference type="EMBL" id="JNBR01002250">
    <property type="protein sequence ID" value="OQR83242.1"/>
    <property type="molecule type" value="Genomic_DNA"/>
</dbReference>
<gene>
    <name evidence="3" type="ORF">ACHHYP_14926</name>
</gene>
<organism evidence="3 4">
    <name type="scientific">Achlya hypogyna</name>
    <name type="common">Oomycete</name>
    <name type="synonym">Protoachlya hypogyna</name>
    <dbReference type="NCBI Taxonomy" id="1202772"/>
    <lineage>
        <taxon>Eukaryota</taxon>
        <taxon>Sar</taxon>
        <taxon>Stramenopiles</taxon>
        <taxon>Oomycota</taxon>
        <taxon>Saprolegniomycetes</taxon>
        <taxon>Saprolegniales</taxon>
        <taxon>Achlyaceae</taxon>
        <taxon>Achlya</taxon>
    </lineage>
</organism>
<dbReference type="STRING" id="1202772.A0A1V9YC29"/>
<dbReference type="CDD" id="cd07061">
    <property type="entry name" value="HP_HAP_like"/>
    <property type="match status" value="1"/>
</dbReference>
<evidence type="ECO:0000256" key="1">
    <source>
        <dbReference type="ARBA" id="ARBA00005375"/>
    </source>
</evidence>
<comment type="caution">
    <text evidence="3">The sequence shown here is derived from an EMBL/GenBank/DDBJ whole genome shotgun (WGS) entry which is preliminary data.</text>
</comment>
<accession>A0A1V9YC29</accession>
<evidence type="ECO:0000313" key="4">
    <source>
        <dbReference type="Proteomes" id="UP000243579"/>
    </source>
</evidence>
<dbReference type="Proteomes" id="UP000243579">
    <property type="component" value="Unassembled WGS sequence"/>
</dbReference>
<evidence type="ECO:0000313" key="3">
    <source>
        <dbReference type="EMBL" id="OQR83242.1"/>
    </source>
</evidence>
<dbReference type="PANTHER" id="PTHR11567:SF110">
    <property type="entry name" value="2-PHOSPHOXYLOSE PHOSPHATASE 1"/>
    <property type="match status" value="1"/>
</dbReference>